<dbReference type="OrthoDB" id="7592at2157"/>
<protein>
    <submittedName>
        <fullName evidence="1">TIGR00266 family protein</fullName>
    </submittedName>
</protein>
<dbReference type="SUPFAM" id="SSF51219">
    <property type="entry name" value="TRAP-like"/>
    <property type="match status" value="1"/>
</dbReference>
<dbReference type="EMBL" id="QLOE01000005">
    <property type="protein sequence ID" value="RAO78970.1"/>
    <property type="molecule type" value="Genomic_DNA"/>
</dbReference>
<proteinExistence type="predicted"/>
<accession>A0A328PBC4</accession>
<dbReference type="InterPro" id="IPR016031">
    <property type="entry name" value="Trp_RNA-bd_attenuator-like_dom"/>
</dbReference>
<dbReference type="Gene3D" id="3.60.160.10">
    <property type="entry name" value="Mitochondrial biogenesis AIM24"/>
    <property type="match status" value="1"/>
</dbReference>
<gene>
    <name evidence="1" type="ORF">DPC56_04840</name>
</gene>
<organism evidence="1 2">
    <name type="scientific">Methanothermobacter tenebrarum</name>
    <dbReference type="NCBI Taxonomy" id="680118"/>
    <lineage>
        <taxon>Archaea</taxon>
        <taxon>Methanobacteriati</taxon>
        <taxon>Methanobacteriota</taxon>
        <taxon>Methanomada group</taxon>
        <taxon>Methanobacteria</taxon>
        <taxon>Methanobacteriales</taxon>
        <taxon>Methanobacteriaceae</taxon>
        <taxon>Methanothermobacter</taxon>
    </lineage>
</organism>
<name>A0A328PBC4_9EURY</name>
<dbReference type="PANTHER" id="PTHR43657:SF1">
    <property type="entry name" value="ALTERED INHERITANCE OF MITOCHONDRIA PROTEIN 24, MITOCHONDRIAL"/>
    <property type="match status" value="1"/>
</dbReference>
<dbReference type="Pfam" id="PF01987">
    <property type="entry name" value="AIM24"/>
    <property type="match status" value="1"/>
</dbReference>
<reference evidence="1 2" key="1">
    <citation type="submission" date="2018-06" db="EMBL/GenBank/DDBJ databases">
        <title>Draft genome sequence of hyperthermophilic methanogen Methanothermobacter tenebrarum sp. MCM-B 1447.</title>
        <authorList>
            <person name="Pore S.D."/>
            <person name="Dagar S."/>
            <person name="Dhakephalkar P.K."/>
        </authorList>
    </citation>
    <scope>NUCLEOTIDE SEQUENCE [LARGE SCALE GENOMIC DNA]</scope>
    <source>
        <strain evidence="1 2">MCM B 1447</strain>
    </source>
</reference>
<dbReference type="NCBIfam" id="TIGR00266">
    <property type="entry name" value="TIGR00266 family protein"/>
    <property type="match status" value="1"/>
</dbReference>
<keyword evidence="2" id="KW-1185">Reference proteome</keyword>
<evidence type="ECO:0000313" key="1">
    <source>
        <dbReference type="EMBL" id="RAO78970.1"/>
    </source>
</evidence>
<dbReference type="Proteomes" id="UP000249782">
    <property type="component" value="Unassembled WGS sequence"/>
</dbReference>
<evidence type="ECO:0000313" key="2">
    <source>
        <dbReference type="Proteomes" id="UP000249782"/>
    </source>
</evidence>
<dbReference type="AlphaFoldDB" id="A0A328PBC4"/>
<sequence>MKYDIIHRPSFSLVEVELDAGERIKAEPGAMVSMSDNIQVETETGGVFKALSRVVGGESLFMNTFYADGSPGTIELAPPYTGDIEAFELEGTLYAQSGAFLASAADIEIETKFGGFKTFFAREGLFLLRLTGYGPLFLSSFGGIYKRKVENGKFIIDTGHIVAFTEGLDFNVRKIGGLKSTIFGGEGLVAEFRGNGTVYIQTRSVDSFINWLRPYLPKGND</sequence>
<dbReference type="InterPro" id="IPR036983">
    <property type="entry name" value="AIM24_sf"/>
</dbReference>
<comment type="caution">
    <text evidence="1">The sequence shown here is derived from an EMBL/GenBank/DDBJ whole genome shotgun (WGS) entry which is preliminary data.</text>
</comment>
<dbReference type="PANTHER" id="PTHR43657">
    <property type="entry name" value="TRYPTOPHAN RNA-BINDING ATTENUATOR PROTEIN-LIKE PROTEIN"/>
    <property type="match status" value="1"/>
</dbReference>
<dbReference type="InterPro" id="IPR002838">
    <property type="entry name" value="AIM24"/>
</dbReference>
<dbReference type="RefSeq" id="WP_112093947.1">
    <property type="nucleotide sequence ID" value="NZ_QLOE01000005.1"/>
</dbReference>